<feature type="region of interest" description="Disordered" evidence="2">
    <location>
        <begin position="88"/>
        <end position="207"/>
    </location>
</feature>
<reference evidence="5 6" key="2">
    <citation type="journal article" date="2019" name="G3 (Bethesda)">
        <title>Hybrid Assembly of the Genome of the Entomopathogenic Nematode Steinernema carpocapsae Identifies the X-Chromosome.</title>
        <authorList>
            <person name="Serra L."/>
            <person name="Macchietto M."/>
            <person name="Macias-Munoz A."/>
            <person name="McGill C.J."/>
            <person name="Rodriguez I.M."/>
            <person name="Rodriguez B."/>
            <person name="Murad R."/>
            <person name="Mortazavi A."/>
        </authorList>
    </citation>
    <scope>NUCLEOTIDE SEQUENCE [LARGE SCALE GENOMIC DNA]</scope>
    <source>
        <strain evidence="5 6">ALL</strain>
    </source>
</reference>
<dbReference type="PANTHER" id="PTHR24637:SF385">
    <property type="entry name" value="CUTICLE COLLAGEN BLI-1-RELATED"/>
    <property type="match status" value="1"/>
</dbReference>
<evidence type="ECO:0000313" key="5">
    <source>
        <dbReference type="EMBL" id="TKR60020.1"/>
    </source>
</evidence>
<gene>
    <name evidence="5" type="ORF">L596_029612</name>
</gene>
<feature type="compositionally biased region" description="Basic residues" evidence="2">
    <location>
        <begin position="243"/>
        <end position="254"/>
    </location>
</feature>
<feature type="compositionally biased region" description="Basic residues" evidence="2">
    <location>
        <begin position="184"/>
        <end position="201"/>
    </location>
</feature>
<proteinExistence type="predicted"/>
<dbReference type="Proteomes" id="UP000298663">
    <property type="component" value="Unassembled WGS sequence"/>
</dbReference>
<name>A0A4U5LV56_STECR</name>
<dbReference type="SMART" id="SM01088">
    <property type="entry name" value="Col_cuticle_N"/>
    <property type="match status" value="1"/>
</dbReference>
<reference evidence="5 6" key="1">
    <citation type="journal article" date="2015" name="Genome Biol.">
        <title>Comparative genomics of Steinernema reveals deeply conserved gene regulatory networks.</title>
        <authorList>
            <person name="Dillman A.R."/>
            <person name="Macchietto M."/>
            <person name="Porter C.F."/>
            <person name="Rogers A."/>
            <person name="Williams B."/>
            <person name="Antoshechkin I."/>
            <person name="Lee M.M."/>
            <person name="Goodwin Z."/>
            <person name="Lu X."/>
            <person name="Lewis E.E."/>
            <person name="Goodrich-Blair H."/>
            <person name="Stock S.P."/>
            <person name="Adams B.J."/>
            <person name="Sternberg P.W."/>
            <person name="Mortazavi A."/>
        </authorList>
    </citation>
    <scope>NUCLEOTIDE SEQUENCE [LARGE SCALE GENOMIC DNA]</scope>
    <source>
        <strain evidence="5 6">ALL</strain>
    </source>
</reference>
<organism evidence="5 6">
    <name type="scientific">Steinernema carpocapsae</name>
    <name type="common">Entomopathogenic nematode</name>
    <dbReference type="NCBI Taxonomy" id="34508"/>
    <lineage>
        <taxon>Eukaryota</taxon>
        <taxon>Metazoa</taxon>
        <taxon>Ecdysozoa</taxon>
        <taxon>Nematoda</taxon>
        <taxon>Chromadorea</taxon>
        <taxon>Rhabditida</taxon>
        <taxon>Tylenchina</taxon>
        <taxon>Panagrolaimomorpha</taxon>
        <taxon>Strongyloidoidea</taxon>
        <taxon>Steinernematidae</taxon>
        <taxon>Steinernema</taxon>
    </lineage>
</organism>
<evidence type="ECO:0000256" key="1">
    <source>
        <dbReference type="ARBA" id="ARBA00022737"/>
    </source>
</evidence>
<sequence length="352" mass="40246">MEQKTSLRSVAFAAVVFSTVAVTACLITFPMVFHYVQTLQATVQGEVEYCKSRSRDMWRHMVENGPEGPEEARDVFFRVTRQAESQCCTCQQGPPGPDGQPGRAGKDGAPGVGPGQPGPPGPAPSVPLPGRSGTRRTYGISRKRGTARKPRTERKRRTLRTSGSSWTPGTSWSARKPRTAWTRWRTRKAAARRPRSRRTSRSSRTCGSSWNARKAWYAWQGRTDRPRRSQWRARTARTSGSPRKQRTHRKRRRERSSWRLRPLPSRSSCSWILRRRSVTLEFDFDRLNRRIKTSHARTFGSESHLITDTSLVLLIVIITRVEIRRPVVGIENRPVLWVLIPKIKPNVTFKRP</sequence>
<keyword evidence="3" id="KW-0812">Transmembrane</keyword>
<dbReference type="GO" id="GO:0042302">
    <property type="term" value="F:structural constituent of cuticle"/>
    <property type="evidence" value="ECO:0007669"/>
    <property type="project" value="InterPro"/>
</dbReference>
<accession>A0A4U5LV56</accession>
<dbReference type="PROSITE" id="PS51257">
    <property type="entry name" value="PROKAR_LIPOPROTEIN"/>
    <property type="match status" value="1"/>
</dbReference>
<keyword evidence="1" id="KW-0677">Repeat</keyword>
<keyword evidence="6" id="KW-1185">Reference proteome</keyword>
<dbReference type="InterPro" id="IPR002486">
    <property type="entry name" value="Col_cuticle_N"/>
</dbReference>
<dbReference type="Pfam" id="PF01484">
    <property type="entry name" value="Col_cuticle_N"/>
    <property type="match status" value="1"/>
</dbReference>
<feature type="region of interest" description="Disordered" evidence="2">
    <location>
        <begin position="227"/>
        <end position="259"/>
    </location>
</feature>
<evidence type="ECO:0000256" key="2">
    <source>
        <dbReference type="SAM" id="MobiDB-lite"/>
    </source>
</evidence>
<feature type="compositionally biased region" description="Basic residues" evidence="2">
    <location>
        <begin position="141"/>
        <end position="159"/>
    </location>
</feature>
<keyword evidence="3" id="KW-0472">Membrane</keyword>
<dbReference type="OrthoDB" id="5872565at2759"/>
<feature type="compositionally biased region" description="Low complexity" evidence="2">
    <location>
        <begin position="161"/>
        <end position="183"/>
    </location>
</feature>
<evidence type="ECO:0000256" key="3">
    <source>
        <dbReference type="SAM" id="Phobius"/>
    </source>
</evidence>
<dbReference type="EMBL" id="AZBU02000012">
    <property type="protein sequence ID" value="TKR60020.1"/>
    <property type="molecule type" value="Genomic_DNA"/>
</dbReference>
<dbReference type="STRING" id="34508.A0A4U5LV56"/>
<protein>
    <recommendedName>
        <fullName evidence="4">Nematode cuticle collagen N-terminal domain-containing protein</fullName>
    </recommendedName>
</protein>
<feature type="transmembrane region" description="Helical" evidence="3">
    <location>
        <begin position="12"/>
        <end position="36"/>
    </location>
</feature>
<dbReference type="PANTHER" id="PTHR24637">
    <property type="entry name" value="COLLAGEN"/>
    <property type="match status" value="1"/>
</dbReference>
<dbReference type="AlphaFoldDB" id="A0A4U5LV56"/>
<evidence type="ECO:0000313" key="6">
    <source>
        <dbReference type="Proteomes" id="UP000298663"/>
    </source>
</evidence>
<feature type="domain" description="Nematode cuticle collagen N-terminal" evidence="4">
    <location>
        <begin position="9"/>
        <end position="61"/>
    </location>
</feature>
<comment type="caution">
    <text evidence="5">The sequence shown here is derived from an EMBL/GenBank/DDBJ whole genome shotgun (WGS) entry which is preliminary data.</text>
</comment>
<evidence type="ECO:0000259" key="4">
    <source>
        <dbReference type="SMART" id="SM01088"/>
    </source>
</evidence>
<feature type="compositionally biased region" description="Pro residues" evidence="2">
    <location>
        <begin position="116"/>
        <end position="127"/>
    </location>
</feature>
<keyword evidence="3" id="KW-1133">Transmembrane helix</keyword>